<dbReference type="InterPro" id="IPR002397">
    <property type="entry name" value="Cyt_P450_B"/>
</dbReference>
<dbReference type="Pfam" id="PF00067">
    <property type="entry name" value="p450"/>
    <property type="match status" value="1"/>
</dbReference>
<dbReference type="SUPFAM" id="SSF48264">
    <property type="entry name" value="Cytochrome P450"/>
    <property type="match status" value="1"/>
</dbReference>
<gene>
    <name evidence="8" type="ORF">KDA82_01940</name>
</gene>
<protein>
    <submittedName>
        <fullName evidence="8">Cytochrome P450</fullName>
    </submittedName>
</protein>
<feature type="region of interest" description="Disordered" evidence="7">
    <location>
        <begin position="1"/>
        <end position="54"/>
    </location>
</feature>
<dbReference type="InterPro" id="IPR036396">
    <property type="entry name" value="Cyt_P450_sf"/>
</dbReference>
<evidence type="ECO:0000256" key="4">
    <source>
        <dbReference type="ARBA" id="ARBA00023002"/>
    </source>
</evidence>
<dbReference type="InterPro" id="IPR001128">
    <property type="entry name" value="Cyt_P450"/>
</dbReference>
<organism evidence="8 9">
    <name type="scientific">Streptomyces daliensis</name>
    <dbReference type="NCBI Taxonomy" id="299421"/>
    <lineage>
        <taxon>Bacteria</taxon>
        <taxon>Bacillati</taxon>
        <taxon>Actinomycetota</taxon>
        <taxon>Actinomycetes</taxon>
        <taxon>Kitasatosporales</taxon>
        <taxon>Streptomycetaceae</taxon>
        <taxon>Streptomyces</taxon>
    </lineage>
</organism>
<dbReference type="GO" id="GO:0016705">
    <property type="term" value="F:oxidoreductase activity, acting on paired donors, with incorporation or reduction of molecular oxygen"/>
    <property type="evidence" value="ECO:0007669"/>
    <property type="project" value="InterPro"/>
</dbReference>
<accession>A0A8T4IIS7</accession>
<keyword evidence="2" id="KW-0349">Heme</keyword>
<dbReference type="CDD" id="cd11030">
    <property type="entry name" value="CYP105-like"/>
    <property type="match status" value="1"/>
</dbReference>
<evidence type="ECO:0000256" key="1">
    <source>
        <dbReference type="ARBA" id="ARBA00010617"/>
    </source>
</evidence>
<evidence type="ECO:0000313" key="9">
    <source>
        <dbReference type="Proteomes" id="UP000675554"/>
    </source>
</evidence>
<dbReference type="PANTHER" id="PTHR46696:SF1">
    <property type="entry name" value="CYTOCHROME P450 YJIB-RELATED"/>
    <property type="match status" value="1"/>
</dbReference>
<dbReference type="Proteomes" id="UP000675554">
    <property type="component" value="Unassembled WGS sequence"/>
</dbReference>
<keyword evidence="5" id="KW-0408">Iron</keyword>
<keyword evidence="9" id="KW-1185">Reference proteome</keyword>
<dbReference type="PANTHER" id="PTHR46696">
    <property type="entry name" value="P450, PUTATIVE (EUROFUNG)-RELATED"/>
    <property type="match status" value="1"/>
</dbReference>
<evidence type="ECO:0000313" key="8">
    <source>
        <dbReference type="EMBL" id="MBR7671819.1"/>
    </source>
</evidence>
<dbReference type="FunFam" id="1.10.630.10:FF:000018">
    <property type="entry name" value="Cytochrome P450 monooxygenase"/>
    <property type="match status" value="1"/>
</dbReference>
<dbReference type="AlphaFoldDB" id="A0A8T4IIS7"/>
<keyword evidence="3" id="KW-0479">Metal-binding</keyword>
<dbReference type="GO" id="GO:0005506">
    <property type="term" value="F:iron ion binding"/>
    <property type="evidence" value="ECO:0007669"/>
    <property type="project" value="InterPro"/>
</dbReference>
<evidence type="ECO:0000256" key="7">
    <source>
        <dbReference type="SAM" id="MobiDB-lite"/>
    </source>
</evidence>
<keyword evidence="4" id="KW-0560">Oxidoreductase</keyword>
<evidence type="ECO:0000256" key="6">
    <source>
        <dbReference type="ARBA" id="ARBA00023033"/>
    </source>
</evidence>
<keyword evidence="6" id="KW-0503">Monooxygenase</keyword>
<name>A0A8T4IIS7_9ACTN</name>
<evidence type="ECO:0000256" key="3">
    <source>
        <dbReference type="ARBA" id="ARBA00022723"/>
    </source>
</evidence>
<comment type="caution">
    <text evidence="8">The sequence shown here is derived from an EMBL/GenBank/DDBJ whole genome shotgun (WGS) entry which is preliminary data.</text>
</comment>
<dbReference type="Gene3D" id="1.10.630.10">
    <property type="entry name" value="Cytochrome P450"/>
    <property type="match status" value="1"/>
</dbReference>
<evidence type="ECO:0000256" key="2">
    <source>
        <dbReference type="ARBA" id="ARBA00022617"/>
    </source>
</evidence>
<dbReference type="PRINTS" id="PR00359">
    <property type="entry name" value="BP450"/>
</dbReference>
<dbReference type="GO" id="GO:0020037">
    <property type="term" value="F:heme binding"/>
    <property type="evidence" value="ECO:0007669"/>
    <property type="project" value="InterPro"/>
</dbReference>
<dbReference type="EMBL" id="JAGSMN010000036">
    <property type="protein sequence ID" value="MBR7671819.1"/>
    <property type="molecule type" value="Genomic_DNA"/>
</dbReference>
<sequence length="406" mass="45432">MTRPADPPTRRHRGGVKPSDLPVHQQRIRQDPLPELSRMSVETPLAADSGPGINDWVATGREEVRSILADERFSTRPPADSDEDSRQLTQIGNPLQYDPPEHTRIHKMLRPEFTLRRIRRMEPLIEKIVGDRLDVMERAGQPADLMRHFAWPVPGLVGCSLLGIPRDDQPDLARNMDLSRRTDRPRKLVLAAANAFDGYLTRFIAQKRRDPSADDLISTLIRNYGEEVENKELVGFCASLLAAGLENMAGMLGLGMLALLEHPDQLALLRERPELMDQAVEEMFRYVAVVPIASPRTALEDVPVGDRVIKAGEIVSCSLLAVNRAQDPDAPADDFDITRENNNHMAFGHGVHFCTGAALARMEMRLAVSALLDRFPELRLAVPPEELRFRPLTLAAYGVERLPLAW</sequence>
<dbReference type="GO" id="GO:0004497">
    <property type="term" value="F:monooxygenase activity"/>
    <property type="evidence" value="ECO:0007669"/>
    <property type="project" value="UniProtKB-KW"/>
</dbReference>
<reference evidence="8" key="1">
    <citation type="submission" date="2021-04" db="EMBL/GenBank/DDBJ databases">
        <title>Sequencing of actinobacteria type strains.</title>
        <authorList>
            <person name="Nguyen G.-S."/>
            <person name="Wentzel A."/>
        </authorList>
    </citation>
    <scope>NUCLEOTIDE SEQUENCE</scope>
    <source>
        <strain evidence="8">DSM 42095</strain>
    </source>
</reference>
<proteinExistence type="inferred from homology"/>
<feature type="region of interest" description="Disordered" evidence="7">
    <location>
        <begin position="69"/>
        <end position="101"/>
    </location>
</feature>
<evidence type="ECO:0000256" key="5">
    <source>
        <dbReference type="ARBA" id="ARBA00023004"/>
    </source>
</evidence>
<comment type="similarity">
    <text evidence="1">Belongs to the cytochrome P450 family.</text>
</comment>